<evidence type="ECO:0000313" key="2">
    <source>
        <dbReference type="Proteomes" id="UP000799436"/>
    </source>
</evidence>
<reference evidence="1" key="1">
    <citation type="journal article" date="2020" name="Stud. Mycol.">
        <title>101 Dothideomycetes genomes: a test case for predicting lifestyles and emergence of pathogens.</title>
        <authorList>
            <person name="Haridas S."/>
            <person name="Albert R."/>
            <person name="Binder M."/>
            <person name="Bloem J."/>
            <person name="Labutti K."/>
            <person name="Salamov A."/>
            <person name="Andreopoulos B."/>
            <person name="Baker S."/>
            <person name="Barry K."/>
            <person name="Bills G."/>
            <person name="Bluhm B."/>
            <person name="Cannon C."/>
            <person name="Castanera R."/>
            <person name="Culley D."/>
            <person name="Daum C."/>
            <person name="Ezra D."/>
            <person name="Gonzalez J."/>
            <person name="Henrissat B."/>
            <person name="Kuo A."/>
            <person name="Liang C."/>
            <person name="Lipzen A."/>
            <person name="Lutzoni F."/>
            <person name="Magnuson J."/>
            <person name="Mondo S."/>
            <person name="Nolan M."/>
            <person name="Ohm R."/>
            <person name="Pangilinan J."/>
            <person name="Park H.-J."/>
            <person name="Ramirez L."/>
            <person name="Alfaro M."/>
            <person name="Sun H."/>
            <person name="Tritt A."/>
            <person name="Yoshinaga Y."/>
            <person name="Zwiers L.-H."/>
            <person name="Turgeon B."/>
            <person name="Goodwin S."/>
            <person name="Spatafora J."/>
            <person name="Crous P."/>
            <person name="Grigoriev I."/>
        </authorList>
    </citation>
    <scope>NUCLEOTIDE SEQUENCE</scope>
    <source>
        <strain evidence="1">CBS 116005</strain>
    </source>
</reference>
<keyword evidence="2" id="KW-1185">Reference proteome</keyword>
<organism evidence="1 2">
    <name type="scientific">Teratosphaeria nubilosa</name>
    <dbReference type="NCBI Taxonomy" id="161662"/>
    <lineage>
        <taxon>Eukaryota</taxon>
        <taxon>Fungi</taxon>
        <taxon>Dikarya</taxon>
        <taxon>Ascomycota</taxon>
        <taxon>Pezizomycotina</taxon>
        <taxon>Dothideomycetes</taxon>
        <taxon>Dothideomycetidae</taxon>
        <taxon>Mycosphaerellales</taxon>
        <taxon>Teratosphaeriaceae</taxon>
        <taxon>Teratosphaeria</taxon>
    </lineage>
</organism>
<proteinExistence type="predicted"/>
<dbReference type="OrthoDB" id="4714810at2759"/>
<dbReference type="AlphaFoldDB" id="A0A6G1L8B6"/>
<dbReference type="InterPro" id="IPR021858">
    <property type="entry name" value="Fun_TF"/>
</dbReference>
<sequence>MDILSQPVSPLQAGNSGKLYGWLLEGTPEHTRRIRGHTGLCPKLLHIFAQIIQIAALMAKDPQSDTPVLRQAAEMIGQRLEQLHQSTEMSEGHQDTQDLFASCESDASGKVSTVVKVTELTGEAWRATAKLYFHCRLLKKPRWHNHVLAAMATLRTCVERMPYTGPLFSSQAPFFPVFILAILSFLPEDRFVATEWFDTVVSGASCRSVSRSSISSLVW</sequence>
<dbReference type="Proteomes" id="UP000799436">
    <property type="component" value="Unassembled WGS sequence"/>
</dbReference>
<gene>
    <name evidence="1" type="ORF">EJ03DRAFT_106389</name>
</gene>
<dbReference type="EMBL" id="ML995837">
    <property type="protein sequence ID" value="KAF2769086.1"/>
    <property type="molecule type" value="Genomic_DNA"/>
</dbReference>
<name>A0A6G1L8B6_9PEZI</name>
<accession>A0A6G1L8B6</accession>
<protein>
    <submittedName>
        <fullName evidence="1">Uncharacterized protein</fullName>
    </submittedName>
</protein>
<evidence type="ECO:0000313" key="1">
    <source>
        <dbReference type="EMBL" id="KAF2769086.1"/>
    </source>
</evidence>
<dbReference type="Pfam" id="PF11951">
    <property type="entry name" value="Fungal_trans_2"/>
    <property type="match status" value="1"/>
</dbReference>